<protein>
    <submittedName>
        <fullName evidence="8">TRAP transporter large permease subunit</fullName>
    </submittedName>
</protein>
<dbReference type="NCBIfam" id="TIGR00784">
    <property type="entry name" value="citMHS"/>
    <property type="match status" value="1"/>
</dbReference>
<accession>A0A927CTI8</accession>
<feature type="transmembrane region" description="Helical" evidence="6">
    <location>
        <begin position="25"/>
        <end position="50"/>
    </location>
</feature>
<keyword evidence="4 6" id="KW-1133">Transmembrane helix</keyword>
<feature type="transmembrane region" description="Helical" evidence="6">
    <location>
        <begin position="352"/>
        <end position="373"/>
    </location>
</feature>
<evidence type="ECO:0000256" key="4">
    <source>
        <dbReference type="ARBA" id="ARBA00022989"/>
    </source>
</evidence>
<evidence type="ECO:0000313" key="8">
    <source>
        <dbReference type="EMBL" id="MBD3107278.1"/>
    </source>
</evidence>
<evidence type="ECO:0000256" key="6">
    <source>
        <dbReference type="SAM" id="Phobius"/>
    </source>
</evidence>
<evidence type="ECO:0000256" key="5">
    <source>
        <dbReference type="ARBA" id="ARBA00023136"/>
    </source>
</evidence>
<feature type="transmembrane region" description="Helical" evidence="6">
    <location>
        <begin position="137"/>
        <end position="154"/>
    </location>
</feature>
<comment type="subcellular location">
    <subcellularLocation>
        <location evidence="1">Membrane</location>
        <topology evidence="1">Multi-pass membrane protein</topology>
    </subcellularLocation>
</comment>
<dbReference type="InterPro" id="IPR014738">
    <property type="entry name" value="Citrate_transporter"/>
</dbReference>
<feature type="transmembrane region" description="Helical" evidence="6">
    <location>
        <begin position="416"/>
        <end position="434"/>
    </location>
</feature>
<feature type="transmembrane region" description="Helical" evidence="6">
    <location>
        <begin position="241"/>
        <end position="272"/>
    </location>
</feature>
<evidence type="ECO:0000313" key="9">
    <source>
        <dbReference type="Proteomes" id="UP000602076"/>
    </source>
</evidence>
<feature type="transmembrane region" description="Helical" evidence="6">
    <location>
        <begin position="174"/>
        <end position="196"/>
    </location>
</feature>
<keyword evidence="9" id="KW-1185">Reference proteome</keyword>
<dbReference type="EMBL" id="JACXSI010000004">
    <property type="protein sequence ID" value="MBD3107278.1"/>
    <property type="molecule type" value="Genomic_DNA"/>
</dbReference>
<dbReference type="RefSeq" id="WP_190996831.1">
    <property type="nucleotide sequence ID" value="NZ_JACXSI010000004.1"/>
</dbReference>
<feature type="transmembrane region" description="Helical" evidence="6">
    <location>
        <begin position="385"/>
        <end position="404"/>
    </location>
</feature>
<keyword evidence="5 6" id="KW-0472">Membrane</keyword>
<feature type="transmembrane region" description="Helical" evidence="6">
    <location>
        <begin position="56"/>
        <end position="79"/>
    </location>
</feature>
<keyword evidence="3 6" id="KW-0812">Transmembrane</keyword>
<evidence type="ECO:0000256" key="1">
    <source>
        <dbReference type="ARBA" id="ARBA00004141"/>
    </source>
</evidence>
<dbReference type="InterPro" id="IPR004680">
    <property type="entry name" value="Cit_transptr-like_dom"/>
</dbReference>
<keyword evidence="2" id="KW-0813">Transport</keyword>
<reference evidence="8" key="1">
    <citation type="submission" date="2020-09" db="EMBL/GenBank/DDBJ databases">
        <title>Bacillus faecalis sp. nov., a moderately halophilic bacterium isolated from cow faeces.</title>
        <authorList>
            <person name="Jiang L."/>
            <person name="Lee J."/>
        </authorList>
    </citation>
    <scope>NUCLEOTIDE SEQUENCE</scope>
    <source>
        <strain evidence="8">AGMB 02131</strain>
    </source>
</reference>
<feature type="domain" description="Citrate transporter-like" evidence="7">
    <location>
        <begin position="14"/>
        <end position="382"/>
    </location>
</feature>
<dbReference type="AlphaFoldDB" id="A0A927CTI8"/>
<sequence>MLAVIGFSMIAVFTFLIMSKRMSPIVALMIIPLLFAIISGFSTEVGAMMLEGVKQVAPSAAMLLFAILYFGIMIDAGLFDPLITKILKIVKGDPVKIVMGTAVLSLLVALDGDGTTTYMITVSAFLPLYKRMGMNPLILATVAMLSLSIMSSMTPWGGPATRAIVSLGIDPSEFFVPLIPTMLIGAVWVLFVSFLLGKKESKRIGVVEIQRKQGDYQAILEQAAALSEDTVIRRDKWWINLILTAVLMIVLVWGIWPVSVLFMIGFGCALMINYPSLEQQKERIIAHAGNALTVTALVFAAGIFTGILSGTGMVGAMATSLINLIPDSFGSFFPLVVAVTSMPFTFVMSNDAYYFGVLPILAETAASYGVDPIEIARASVLGQPIHLLSPLVASTFLLVGMVNHDLGDYQRYAFKWMFFTSIVLILLAFLTGVISF</sequence>
<dbReference type="Pfam" id="PF03600">
    <property type="entry name" value="CitMHS"/>
    <property type="match status" value="1"/>
</dbReference>
<feature type="transmembrane region" description="Helical" evidence="6">
    <location>
        <begin position="284"/>
        <end position="308"/>
    </location>
</feature>
<dbReference type="GO" id="GO:0015137">
    <property type="term" value="F:citrate transmembrane transporter activity"/>
    <property type="evidence" value="ECO:0007669"/>
    <property type="project" value="InterPro"/>
</dbReference>
<evidence type="ECO:0000256" key="2">
    <source>
        <dbReference type="ARBA" id="ARBA00022448"/>
    </source>
</evidence>
<name>A0A927CTI8_9BACI</name>
<comment type="caution">
    <text evidence="8">The sequence shown here is derived from an EMBL/GenBank/DDBJ whole genome shotgun (WGS) entry which is preliminary data.</text>
</comment>
<dbReference type="Proteomes" id="UP000602076">
    <property type="component" value="Unassembled WGS sequence"/>
</dbReference>
<gene>
    <name evidence="8" type="ORF">IEO70_02785</name>
</gene>
<feature type="transmembrane region" description="Helical" evidence="6">
    <location>
        <begin position="329"/>
        <end position="346"/>
    </location>
</feature>
<evidence type="ECO:0000259" key="7">
    <source>
        <dbReference type="Pfam" id="PF03600"/>
    </source>
</evidence>
<organism evidence="8 9">
    <name type="scientific">Peribacillus faecalis</name>
    <dbReference type="NCBI Taxonomy" id="2772559"/>
    <lineage>
        <taxon>Bacteria</taxon>
        <taxon>Bacillati</taxon>
        <taxon>Bacillota</taxon>
        <taxon>Bacilli</taxon>
        <taxon>Bacillales</taxon>
        <taxon>Bacillaceae</taxon>
        <taxon>Peribacillus</taxon>
    </lineage>
</organism>
<dbReference type="GO" id="GO:0016020">
    <property type="term" value="C:membrane"/>
    <property type="evidence" value="ECO:0007669"/>
    <property type="project" value="UniProtKB-SubCell"/>
</dbReference>
<proteinExistence type="predicted"/>
<evidence type="ECO:0000256" key="3">
    <source>
        <dbReference type="ARBA" id="ARBA00022692"/>
    </source>
</evidence>